<dbReference type="PANTHER" id="PTHR40279">
    <property type="entry name" value="PQQC-LIKE PROTEIN"/>
    <property type="match status" value="1"/>
</dbReference>
<accession>A0ABT3A807</accession>
<dbReference type="EMBL" id="JAOWKX010000004">
    <property type="protein sequence ID" value="MCV2884819.1"/>
    <property type="molecule type" value="Genomic_DNA"/>
</dbReference>
<dbReference type="PANTHER" id="PTHR40279:SF3">
    <property type="entry name" value="4-AMINOBENZOATE SYNTHASE"/>
    <property type="match status" value="1"/>
</dbReference>
<keyword evidence="1" id="KW-0560">Oxidoreductase</keyword>
<evidence type="ECO:0000256" key="1">
    <source>
        <dbReference type="ARBA" id="ARBA00023002"/>
    </source>
</evidence>
<dbReference type="RefSeq" id="WP_263712102.1">
    <property type="nucleotide sequence ID" value="NZ_JAOWKX010000004.1"/>
</dbReference>
<keyword evidence="3" id="KW-1185">Reference proteome</keyword>
<reference evidence="2 3" key="1">
    <citation type="submission" date="2022-10" db="EMBL/GenBank/DDBJ databases">
        <title>Aestuariibacter sp. AA17 isolated from Montipora capitata coral fragment.</title>
        <authorList>
            <person name="Emsley S.A."/>
            <person name="Pfannmuller K.M."/>
            <person name="Loughran R.M."/>
            <person name="Shlafstein M."/>
            <person name="Papke E."/>
            <person name="Saw J.H."/>
            <person name="Ushijima B."/>
            <person name="Videau P."/>
        </authorList>
    </citation>
    <scope>NUCLEOTIDE SEQUENCE [LARGE SCALE GENOMIC DNA]</scope>
    <source>
        <strain evidence="2 3">AA17</strain>
    </source>
</reference>
<dbReference type="Pfam" id="PF14518">
    <property type="entry name" value="Haem_oxygenas_2"/>
    <property type="match status" value="1"/>
</dbReference>
<dbReference type="InterPro" id="IPR039068">
    <property type="entry name" value="PqqC-like"/>
</dbReference>
<protein>
    <submittedName>
        <fullName evidence="2">Iron-containing redox enzyme family protein</fullName>
    </submittedName>
</protein>
<gene>
    <name evidence="2" type="ORF">OE749_08935</name>
</gene>
<evidence type="ECO:0000313" key="3">
    <source>
        <dbReference type="Proteomes" id="UP001652504"/>
    </source>
</evidence>
<dbReference type="SUPFAM" id="SSF48613">
    <property type="entry name" value="Heme oxygenase-like"/>
    <property type="match status" value="1"/>
</dbReference>
<proteinExistence type="predicted"/>
<dbReference type="Proteomes" id="UP001652504">
    <property type="component" value="Unassembled WGS sequence"/>
</dbReference>
<name>A0ABT3A807_9ALTE</name>
<evidence type="ECO:0000313" key="2">
    <source>
        <dbReference type="EMBL" id="MCV2884819.1"/>
    </source>
</evidence>
<dbReference type="Gene3D" id="1.20.910.10">
    <property type="entry name" value="Heme oxygenase-like"/>
    <property type="match status" value="1"/>
</dbReference>
<sequence>MEKIDLAKLEQKVASIWDDVLTNSPFIHEIMSGKATKALYAIYMIETYHYTKHNAKNQALVAVMGNDLPGNYQSYCFHHAHEEAGHELMALSDIRSIGFDGDAVLASKPLPATETLIAYLYWISATGNPVQRLGYSFWAENVYGYIDPVLKAIQSTLNLTPQNMKFFVAHSVIDDKHADEVNEMLEMCCKTQDDVDAVTAVMENSLVLTARILDDVWKEYQLFQSGESDRYAFLRTNA</sequence>
<organism evidence="2 3">
    <name type="scientific">Fluctibacter corallii</name>
    <dbReference type="NCBI Taxonomy" id="2984329"/>
    <lineage>
        <taxon>Bacteria</taxon>
        <taxon>Pseudomonadati</taxon>
        <taxon>Pseudomonadota</taxon>
        <taxon>Gammaproteobacteria</taxon>
        <taxon>Alteromonadales</taxon>
        <taxon>Alteromonadaceae</taxon>
        <taxon>Fluctibacter</taxon>
    </lineage>
</organism>
<comment type="caution">
    <text evidence="2">The sequence shown here is derived from an EMBL/GenBank/DDBJ whole genome shotgun (WGS) entry which is preliminary data.</text>
</comment>
<dbReference type="InterPro" id="IPR016084">
    <property type="entry name" value="Haem_Oase-like_multi-hlx"/>
</dbReference>